<feature type="compositionally biased region" description="Acidic residues" evidence="1">
    <location>
        <begin position="263"/>
        <end position="272"/>
    </location>
</feature>
<protein>
    <recommendedName>
        <fullName evidence="5">Transposase</fullName>
    </recommendedName>
</protein>
<proteinExistence type="predicted"/>
<keyword evidence="4" id="KW-1185">Reference proteome</keyword>
<dbReference type="AlphaFoldDB" id="A0AAV8Y8M3"/>
<keyword evidence="2" id="KW-0472">Membrane</keyword>
<name>A0AAV8Y8M3_9CUCU</name>
<comment type="caution">
    <text evidence="3">The sequence shown here is derived from an EMBL/GenBank/DDBJ whole genome shotgun (WGS) entry which is preliminary data.</text>
</comment>
<evidence type="ECO:0000256" key="2">
    <source>
        <dbReference type="SAM" id="Phobius"/>
    </source>
</evidence>
<organism evidence="3 4">
    <name type="scientific">Aromia moschata</name>
    <dbReference type="NCBI Taxonomy" id="1265417"/>
    <lineage>
        <taxon>Eukaryota</taxon>
        <taxon>Metazoa</taxon>
        <taxon>Ecdysozoa</taxon>
        <taxon>Arthropoda</taxon>
        <taxon>Hexapoda</taxon>
        <taxon>Insecta</taxon>
        <taxon>Pterygota</taxon>
        <taxon>Neoptera</taxon>
        <taxon>Endopterygota</taxon>
        <taxon>Coleoptera</taxon>
        <taxon>Polyphaga</taxon>
        <taxon>Cucujiformia</taxon>
        <taxon>Chrysomeloidea</taxon>
        <taxon>Cerambycidae</taxon>
        <taxon>Cerambycinae</taxon>
        <taxon>Callichromatini</taxon>
        <taxon>Aromia</taxon>
    </lineage>
</organism>
<dbReference type="Proteomes" id="UP001162162">
    <property type="component" value="Unassembled WGS sequence"/>
</dbReference>
<gene>
    <name evidence="3" type="ORF">NQ318_015547</name>
</gene>
<dbReference type="EMBL" id="JAPWTK010000168">
    <property type="protein sequence ID" value="KAJ8947199.1"/>
    <property type="molecule type" value="Genomic_DNA"/>
</dbReference>
<keyword evidence="2" id="KW-0812">Transmembrane</keyword>
<evidence type="ECO:0008006" key="5">
    <source>
        <dbReference type="Google" id="ProtNLM"/>
    </source>
</evidence>
<sequence>MVAKQNTKEREFIVDCIHLYRELPALWNVKSKEYHDRDKKNTASTIYIFYYCVWVFIAGYGERKLVHSVTCSPNVPFLIGDHDASKERGKLLGYPDFFYHETNGNEGNGLTDLGRNRIMTSPSPVATAAPNSLSAYAPAPGIGESPTRLKRIKYTPGARVDNSSGANVDTVHTNPRWSKLYLQNRSSFDLMKEKLHLRLRNRIINIDETGIPTVMQHPRVIAPKGKKQIGAVASQERGENVTIGRRVKKSDDSNLDTSMHLESEDEGCCEDDDDEDNFTTIKQITDNEEVAIGSFVLVQFATKKHLNTRFEKSSDPNKTVLRGKYVAVTVVELKNARIFVNHNC</sequence>
<feature type="region of interest" description="Disordered" evidence="1">
    <location>
        <begin position="250"/>
        <end position="272"/>
    </location>
</feature>
<feature type="transmembrane region" description="Helical" evidence="2">
    <location>
        <begin position="42"/>
        <end position="61"/>
    </location>
</feature>
<reference evidence="3" key="1">
    <citation type="journal article" date="2023" name="Insect Mol. Biol.">
        <title>Genome sequencing provides insights into the evolution of gene families encoding plant cell wall-degrading enzymes in longhorned beetles.</title>
        <authorList>
            <person name="Shin N.R."/>
            <person name="Okamura Y."/>
            <person name="Kirsch R."/>
            <person name="Pauchet Y."/>
        </authorList>
    </citation>
    <scope>NUCLEOTIDE SEQUENCE</scope>
    <source>
        <strain evidence="3">AMC_N1</strain>
    </source>
</reference>
<evidence type="ECO:0000313" key="3">
    <source>
        <dbReference type="EMBL" id="KAJ8947199.1"/>
    </source>
</evidence>
<accession>A0AAV8Y8M3</accession>
<evidence type="ECO:0000256" key="1">
    <source>
        <dbReference type="SAM" id="MobiDB-lite"/>
    </source>
</evidence>
<evidence type="ECO:0000313" key="4">
    <source>
        <dbReference type="Proteomes" id="UP001162162"/>
    </source>
</evidence>
<keyword evidence="2" id="KW-1133">Transmembrane helix</keyword>